<keyword evidence="2" id="KW-1133">Transmembrane helix</keyword>
<evidence type="ECO:0000313" key="5">
    <source>
        <dbReference type="Proteomes" id="UP000198577"/>
    </source>
</evidence>
<evidence type="ECO:0008006" key="6">
    <source>
        <dbReference type="Google" id="ProtNLM"/>
    </source>
</evidence>
<dbReference type="SUPFAM" id="SSF53649">
    <property type="entry name" value="Alkaline phosphatase-like"/>
    <property type="match status" value="1"/>
</dbReference>
<feature type="region of interest" description="Disordered" evidence="1">
    <location>
        <begin position="39"/>
        <end position="58"/>
    </location>
</feature>
<sequence>MKKRLFLLMVFSVLSCSIALNSGITALANTVASICQSGADNRSTTKPMDEQAEENTGTASISIADTSSAGSMFLPSTCKYAGLLPQLSGKVVQSTALPEAEKGKVVLVALDRIGWKDIKEASTPNIDRLMEIGAIGLMTTNTAGSRSCNNLYVTMGAGARIIGSSNSPLAFSTDDVYQGQKVAHLYYQITGRRLEAGSIASIGIAAVYRNNANRPYPVKVGALGTALAQNGYKVAVIGNSDTPEKQQRYLASMMMDDKGVVPLGDVGEWLNVKDGTRPFGIRVDFGRMAQAVERIWDEADVIAVEWGDTYRAEAYRHMVMDDMLEEHRRKALEDGDAFIGWLMERLDMNRDLIIVFTALGPLRDLQVNNRLTPVIMAGKGVRKGWLTSASTHRMGVVTNLDVGVTVLDFFGIPPLPEQGGAPMRSIYNDSGLDGIMAFNQRLVEIFNQRPFLIRGFVFCIIAVVAGSLVVLFFTKKYLKLIKFCLLFVMLVPFTYLILPLVHQSSLAVAALMATAFTLLLAAVIWKLIPGMLDKIMTICLMMTGALLLDQWTGARLIQGSPLGYDVISGARFYGIGNEYMGALVGAACIGTAAAVERLRLQRGIILGGAAVLLAVVLAVLALPWWGTNVGGAVTAFAAFGVFIMLMAGLRITWKRIAVLSVALVIAIVGLFILDSFRAVESQSHIGQTVKLIRENGVQELFNIAYRKISMNIRLFRYTIWTRVFLSSLLSMVILFYRPKGIFKDVKERYLSLYYGFISGVVGSAVAFAVNDSGIVAAATCMIYVGLSFIFVIAQQVEDIERSKGIYREMQSKRS</sequence>
<dbReference type="STRING" id="937334.SAMN05444406_1118"/>
<evidence type="ECO:0000256" key="1">
    <source>
        <dbReference type="SAM" id="MobiDB-lite"/>
    </source>
</evidence>
<name>A0A1I5VHG6_9FIRM</name>
<accession>A0A1I5VHG6</accession>
<keyword evidence="3" id="KW-0732">Signal</keyword>
<feature type="chain" id="PRO_5039276917" description="Phosphoglyceromutase" evidence="3">
    <location>
        <begin position="23"/>
        <end position="814"/>
    </location>
</feature>
<feature type="transmembrane region" description="Helical" evidence="2">
    <location>
        <begin position="572"/>
        <end position="595"/>
    </location>
</feature>
<dbReference type="EMBL" id="FOXR01000011">
    <property type="protein sequence ID" value="SFQ06426.1"/>
    <property type="molecule type" value="Genomic_DNA"/>
</dbReference>
<reference evidence="4 5" key="1">
    <citation type="submission" date="2016-10" db="EMBL/GenBank/DDBJ databases">
        <authorList>
            <person name="de Groot N.N."/>
        </authorList>
    </citation>
    <scope>NUCLEOTIDE SEQUENCE [LARGE SCALE GENOMIC DNA]</scope>
    <source>
        <strain evidence="4 5">DSM 20678</strain>
    </source>
</reference>
<feature type="transmembrane region" description="Helical" evidence="2">
    <location>
        <begin position="774"/>
        <end position="793"/>
    </location>
</feature>
<feature type="transmembrane region" description="Helical" evidence="2">
    <location>
        <begin position="604"/>
        <end position="625"/>
    </location>
</feature>
<keyword evidence="2" id="KW-0472">Membrane</keyword>
<feature type="transmembrane region" description="Helical" evidence="2">
    <location>
        <begin position="480"/>
        <end position="501"/>
    </location>
</feature>
<protein>
    <recommendedName>
        <fullName evidence="6">Phosphoglyceromutase</fullName>
    </recommendedName>
</protein>
<gene>
    <name evidence="4" type="ORF">SAMN05444406_1118</name>
</gene>
<dbReference type="Proteomes" id="UP000198577">
    <property type="component" value="Unassembled WGS sequence"/>
</dbReference>
<evidence type="ECO:0000256" key="2">
    <source>
        <dbReference type="SAM" id="Phobius"/>
    </source>
</evidence>
<feature type="transmembrane region" description="Helical" evidence="2">
    <location>
        <begin position="631"/>
        <end position="649"/>
    </location>
</feature>
<dbReference type="InterPro" id="IPR017850">
    <property type="entry name" value="Alkaline_phosphatase_core_sf"/>
</dbReference>
<keyword evidence="2" id="KW-0812">Transmembrane</keyword>
<keyword evidence="5" id="KW-1185">Reference proteome</keyword>
<evidence type="ECO:0000256" key="3">
    <source>
        <dbReference type="SAM" id="SignalP"/>
    </source>
</evidence>
<proteinExistence type="predicted"/>
<evidence type="ECO:0000313" key="4">
    <source>
        <dbReference type="EMBL" id="SFQ06426.1"/>
    </source>
</evidence>
<feature type="transmembrane region" description="Helical" evidence="2">
    <location>
        <begin position="656"/>
        <end position="673"/>
    </location>
</feature>
<feature type="transmembrane region" description="Helical" evidence="2">
    <location>
        <begin position="749"/>
        <end position="768"/>
    </location>
</feature>
<dbReference type="RefSeq" id="WP_092282266.1">
    <property type="nucleotide sequence ID" value="NZ_FOXR01000011.1"/>
</dbReference>
<dbReference type="AlphaFoldDB" id="A0A1I5VHG6"/>
<organism evidence="4 5">
    <name type="scientific">Caldicoprobacter faecalis</name>
    <dbReference type="NCBI Taxonomy" id="937334"/>
    <lineage>
        <taxon>Bacteria</taxon>
        <taxon>Bacillati</taxon>
        <taxon>Bacillota</taxon>
        <taxon>Clostridia</taxon>
        <taxon>Caldicoprobacterales</taxon>
        <taxon>Caldicoprobacteraceae</taxon>
        <taxon>Caldicoprobacter</taxon>
    </lineage>
</organism>
<feature type="transmembrane region" description="Helical" evidence="2">
    <location>
        <begin position="507"/>
        <end position="528"/>
    </location>
</feature>
<feature type="transmembrane region" description="Helical" evidence="2">
    <location>
        <begin position="719"/>
        <end position="737"/>
    </location>
</feature>
<feature type="transmembrane region" description="Helical" evidence="2">
    <location>
        <begin position="535"/>
        <end position="552"/>
    </location>
</feature>
<dbReference type="Gene3D" id="3.40.720.10">
    <property type="entry name" value="Alkaline Phosphatase, subunit A"/>
    <property type="match status" value="1"/>
</dbReference>
<dbReference type="PROSITE" id="PS51257">
    <property type="entry name" value="PROKAR_LIPOPROTEIN"/>
    <property type="match status" value="1"/>
</dbReference>
<feature type="signal peptide" evidence="3">
    <location>
        <begin position="1"/>
        <end position="22"/>
    </location>
</feature>
<dbReference type="OrthoDB" id="3199331at2"/>
<feature type="transmembrane region" description="Helical" evidence="2">
    <location>
        <begin position="451"/>
        <end position="473"/>
    </location>
</feature>